<dbReference type="InterPro" id="IPR046003">
    <property type="entry name" value="DUF5959"/>
</dbReference>
<dbReference type="Proteomes" id="UP000662818">
    <property type="component" value="Chromosome"/>
</dbReference>
<reference evidence="1 2" key="1">
    <citation type="submission" date="2017-06" db="EMBL/GenBank/DDBJ databases">
        <title>Complete Genome Sequence of the Soil Carbazole-Degrading Bacterium Nocardioides aromaticivorans IC177.</title>
        <authorList>
            <person name="Vejarano F."/>
            <person name="Suzuki-Minakuchi C."/>
            <person name="Ohtsubo Y."/>
            <person name="Tsuda M."/>
            <person name="Okada K."/>
            <person name="Nojiri H."/>
        </authorList>
    </citation>
    <scope>NUCLEOTIDE SEQUENCE [LARGE SCALE GENOMIC DNA]</scope>
    <source>
        <strain evidence="1 2">IC177</strain>
    </source>
</reference>
<dbReference type="EMBL" id="CP022295">
    <property type="protein sequence ID" value="QSR26700.1"/>
    <property type="molecule type" value="Genomic_DNA"/>
</dbReference>
<organism evidence="1 2">
    <name type="scientific">Nocardioides aromaticivorans</name>
    <dbReference type="NCBI Taxonomy" id="200618"/>
    <lineage>
        <taxon>Bacteria</taxon>
        <taxon>Bacillati</taxon>
        <taxon>Actinomycetota</taxon>
        <taxon>Actinomycetes</taxon>
        <taxon>Propionibacteriales</taxon>
        <taxon>Nocardioidaceae</taxon>
        <taxon>Nocardioides</taxon>
    </lineage>
</organism>
<gene>
    <name evidence="1" type="ORF">CFH99_13795</name>
</gene>
<dbReference type="RefSeq" id="WP_207005909.1">
    <property type="nucleotide sequence ID" value="NZ_CP022295.1"/>
</dbReference>
<accession>A0ABX7PLS8</accession>
<proteinExistence type="predicted"/>
<protein>
    <submittedName>
        <fullName evidence="1">Uncharacterized protein</fullName>
    </submittedName>
</protein>
<sequence>MSDETALRMIHLSGQGNEVSVVVTGRFGAGVPEHHDHLSAQLVVDAGVFRLHAEDVVTRGDLDEWSRCLDALSIGDEATWRDTGRTIVLTVAPDDGGAIVTILDEPRSGAQLVVPVQLADGWVLEQAGHLRAVLDAYPAETVETSPGVCSWARPS</sequence>
<evidence type="ECO:0000313" key="2">
    <source>
        <dbReference type="Proteomes" id="UP000662818"/>
    </source>
</evidence>
<dbReference type="Pfam" id="PF19384">
    <property type="entry name" value="DUF5959"/>
    <property type="match status" value="1"/>
</dbReference>
<evidence type="ECO:0000313" key="1">
    <source>
        <dbReference type="EMBL" id="QSR26700.1"/>
    </source>
</evidence>
<keyword evidence="2" id="KW-1185">Reference proteome</keyword>
<name>A0ABX7PLS8_9ACTN</name>